<proteinExistence type="predicted"/>
<reference evidence="1" key="1">
    <citation type="submission" date="2019-11" db="EMBL/GenBank/DDBJ databases">
        <title>Nori genome reveals adaptations in red seaweeds to the harsh intertidal environment.</title>
        <authorList>
            <person name="Wang D."/>
            <person name="Mao Y."/>
        </authorList>
    </citation>
    <scope>NUCLEOTIDE SEQUENCE</scope>
    <source>
        <tissue evidence="1">Gametophyte</tissue>
    </source>
</reference>
<evidence type="ECO:0000313" key="1">
    <source>
        <dbReference type="EMBL" id="KAK1859254.1"/>
    </source>
</evidence>
<dbReference type="Proteomes" id="UP000798662">
    <property type="component" value="Chromosome 1"/>
</dbReference>
<evidence type="ECO:0000313" key="2">
    <source>
        <dbReference type="Proteomes" id="UP000798662"/>
    </source>
</evidence>
<dbReference type="EMBL" id="CM020618">
    <property type="protein sequence ID" value="KAK1859254.1"/>
    <property type="molecule type" value="Genomic_DNA"/>
</dbReference>
<accession>A0ACC3BNE4</accession>
<name>A0ACC3BNE4_PYRYE</name>
<sequence>MTRSKRPANPVGGGRAAGQRRRVAAASPTARQGIAPDNAARQEKDEMRLAAEVGRAAAAAMGAAGVRGAAGVGDGLHAPPPLAAAAAAGGSSGAAGAAGVSPLGSASAPVPGSSGAASAAAAERSSAPDGSLVAVPATRSRSRGKGKKVVTPSRAVAPPAVPSTHVLDILPMMDDTTASLAAATASTLTTEAGGSSAGSTVPQVARGAAEALPLPDGGVIPVAVHGPPDEPACPDRIVAALSTAPPPSLNEEPPLSSSARTATASAPGPSGGSARAAPLADAAVAGQAPPSLSSAPAVGFSSGAATSARGADMLSEAVARGISPLREDLQRVNTALGELTQEVRHLRMGHETLARGHERVVMTMTVVRGDISKAFDDLTASFESLSTKVGRGVGATEASDASSKVAVIKQLARSRLIERTGSATTSKDVCICTSRSWEEYVGIAARVLGVDKAEASSWLLAYCDMPARKGASEVKSVRRCTRILRIKAHVMYQWKDVVTSAYFLALGISRQEITRQQALLLLDNMAYLVSVRGFPAVVCAVEALLFLLGSGGRVDQPVNVGDFKTVNCSIGHVALVTSFVRVILEVAAGLRLARGGVSEGIHDVWVQELPRVDGALHRDVNAHNGLRLVDGADPDRGQVAPDDGEESSVDESEDAAVGGGDGSAGAQ</sequence>
<protein>
    <submittedName>
        <fullName evidence="1">Uncharacterized protein</fullName>
    </submittedName>
</protein>
<organism evidence="1 2">
    <name type="scientific">Pyropia yezoensis</name>
    <name type="common">Susabi-nori</name>
    <name type="synonym">Porphyra yezoensis</name>
    <dbReference type="NCBI Taxonomy" id="2788"/>
    <lineage>
        <taxon>Eukaryota</taxon>
        <taxon>Rhodophyta</taxon>
        <taxon>Bangiophyceae</taxon>
        <taxon>Bangiales</taxon>
        <taxon>Bangiaceae</taxon>
        <taxon>Pyropia</taxon>
    </lineage>
</organism>
<keyword evidence="2" id="KW-1185">Reference proteome</keyword>
<gene>
    <name evidence="1" type="ORF">I4F81_001851</name>
</gene>
<comment type="caution">
    <text evidence="1">The sequence shown here is derived from an EMBL/GenBank/DDBJ whole genome shotgun (WGS) entry which is preliminary data.</text>
</comment>